<sequence length="1104" mass="124431">MTDFPFKQILSEARKIKPLLVFEHVICSQWLLNTLGTTFHLNYLAILCTREFFEVNHLVTQRHTQVSLDECENCLFRQGHPGRRMLVVQPCICNCCHKSCERLGTNMMELVKLLVLLCSVGVSAKHVQYAGYGTPQKDELIGKDSGINPLCKALRICRVLVNREDVDFPNNRINPLQSIVGRIDRPTGMKLEPRRDQWKGESHESSEDKSSLGPVRTNDELAKHHPGDKLGFPPDQHSGIRGIGRENKSSLENGRRRSVGREGNYLRHTDRFRRGVAEVSDEEPANETVSGEEEGLNDTQLSYRFLGVFSLVDESFSSDKHPGGIVGSENVPDPASSTEAPNNESPSTVSISTNAIRTTKDSNHSVLISGEESTVSSLISEKERDNEGLPESPESYVPLPEAEPELPELPDPLREKDLNISDTSVEYEVDINVDYGSEPELSHPEPEVPVSKPEMEYSGFSDPETEPEPEDEPTAEPEIGDDGCIRECYAEPAPEWDEAKDVWKTAWEIHVYGFGIAFVVVAVYALASIIRLSQYRNLLSQGYFISLNVMLLVLCSSRAVLLLVDGYNSERTFHPIVAYLIYSLGFPSLTSAFSILFLALLRTLKMQVISAKIQSPRTLILIISLHFSISILTDMIIGYYFDSRITSMVCQIASLIWGFFLMASYFYTFRRLYASAVRQHSDLSRFTVPCVKDSYDGPSVRKTKPRIVMNLALKITLITALLGFLNMGVHIYGMIDVINVFKQETPEPWPWWAMHFTLRLTELAMAVLMMFVASQPLRYPHNVRDKDPSRNKQWWDMLYFIPCFRICQIENQDDSRQELQMTAHQESLLRSQSSYCHAQINHNITLTPNLDIQTRVIDNRLFAAVADTETRGCASSRPTSMLVQEDGLIRFRLEDDPVGEPITSTDDELDADPGNTNENCRSENEEFEQTVNRYLRCHSVPAKDSKQGVPATHSLPNTGTNTPATPRSFLSIDPEEGVFTFRPPSSIHLRASIEGALDYSDLSLKSPGFSDVEGFSLTEEFEDADEFQSWTEKGQMNRVSSPCDIPSVAYHGTESKGSAYSPLSEDDERYTQAEVREFLMKSSIYGSEYLSHIQSEYHDYGTHV</sequence>
<dbReference type="STRING" id="283909.R7TGN0"/>
<name>R7TGN0_CAPTE</name>
<feature type="compositionally biased region" description="Polar residues" evidence="7">
    <location>
        <begin position="335"/>
        <end position="350"/>
    </location>
</feature>
<evidence type="ECO:0000256" key="6">
    <source>
        <dbReference type="ARBA" id="ARBA00023136"/>
    </source>
</evidence>
<dbReference type="InterPro" id="IPR059081">
    <property type="entry name" value="PRRT3-4"/>
</dbReference>
<dbReference type="HOGENOM" id="CLU_282730_0_0_1"/>
<evidence type="ECO:0000256" key="7">
    <source>
        <dbReference type="SAM" id="MobiDB-lite"/>
    </source>
</evidence>
<keyword evidence="4" id="KW-0732">Signal</keyword>
<dbReference type="PANTHER" id="PTHR35578">
    <property type="entry name" value="PROLINE-RICH TRANSMEMBRANE PROTEIN 4-RELATED"/>
    <property type="match status" value="1"/>
</dbReference>
<keyword evidence="6 8" id="KW-0472">Membrane</keyword>
<dbReference type="OMA" id="ATLLYWG"/>
<feature type="region of interest" description="Disordered" evidence="7">
    <location>
        <begin position="897"/>
        <end position="923"/>
    </location>
</feature>
<feature type="region of interest" description="Disordered" evidence="7">
    <location>
        <begin position="316"/>
        <end position="350"/>
    </location>
</feature>
<dbReference type="AlphaFoldDB" id="R7TGN0"/>
<dbReference type="PANTHER" id="PTHR35578:SF6">
    <property type="entry name" value="PROLINE-RICH TRANSMEMBRANE PROTEIN 4"/>
    <property type="match status" value="1"/>
</dbReference>
<evidence type="ECO:0000313" key="12">
    <source>
        <dbReference type="Proteomes" id="UP000014760"/>
    </source>
</evidence>
<keyword evidence="12" id="KW-1185">Reference proteome</keyword>
<evidence type="ECO:0000256" key="4">
    <source>
        <dbReference type="ARBA" id="ARBA00022729"/>
    </source>
</evidence>
<reference evidence="10 12" key="2">
    <citation type="journal article" date="2013" name="Nature">
        <title>Insights into bilaterian evolution from three spiralian genomes.</title>
        <authorList>
            <person name="Simakov O."/>
            <person name="Marletaz F."/>
            <person name="Cho S.J."/>
            <person name="Edsinger-Gonzales E."/>
            <person name="Havlak P."/>
            <person name="Hellsten U."/>
            <person name="Kuo D.H."/>
            <person name="Larsson T."/>
            <person name="Lv J."/>
            <person name="Arendt D."/>
            <person name="Savage R."/>
            <person name="Osoegawa K."/>
            <person name="de Jong P."/>
            <person name="Grimwood J."/>
            <person name="Chapman J.A."/>
            <person name="Shapiro H."/>
            <person name="Aerts A."/>
            <person name="Otillar R.P."/>
            <person name="Terry A.Y."/>
            <person name="Boore J.L."/>
            <person name="Grigoriev I.V."/>
            <person name="Lindberg D.R."/>
            <person name="Seaver E.C."/>
            <person name="Weisblat D.A."/>
            <person name="Putnam N.H."/>
            <person name="Rokhsar D.S."/>
        </authorList>
    </citation>
    <scope>NUCLEOTIDE SEQUENCE</scope>
    <source>
        <strain evidence="10 12">I ESC-2004</strain>
    </source>
</reference>
<feature type="compositionally biased region" description="Acidic residues" evidence="7">
    <location>
        <begin position="463"/>
        <end position="481"/>
    </location>
</feature>
<accession>R7TGN0</accession>
<feature type="domain" description="Proline-rich transmembrane protein 3/4" evidence="9">
    <location>
        <begin position="490"/>
        <end position="781"/>
    </location>
</feature>
<proteinExistence type="predicted"/>
<dbReference type="EMBL" id="AMQN01014185">
    <property type="status" value="NOT_ANNOTATED_CDS"/>
    <property type="molecule type" value="Genomic_DNA"/>
</dbReference>
<feature type="region of interest" description="Disordered" evidence="7">
    <location>
        <begin position="942"/>
        <end position="970"/>
    </location>
</feature>
<feature type="compositionally biased region" description="Basic and acidic residues" evidence="7">
    <location>
        <begin position="184"/>
        <end position="210"/>
    </location>
</feature>
<feature type="compositionally biased region" description="Basic and acidic residues" evidence="7">
    <location>
        <begin position="264"/>
        <end position="276"/>
    </location>
</feature>
<protein>
    <recommendedName>
        <fullName evidence="9">Proline-rich transmembrane protein 3/4 domain-containing protein</fullName>
    </recommendedName>
</protein>
<organism evidence="10">
    <name type="scientific">Capitella teleta</name>
    <name type="common">Polychaete worm</name>
    <dbReference type="NCBI Taxonomy" id="283909"/>
    <lineage>
        <taxon>Eukaryota</taxon>
        <taxon>Metazoa</taxon>
        <taxon>Spiralia</taxon>
        <taxon>Lophotrochozoa</taxon>
        <taxon>Annelida</taxon>
        <taxon>Polychaeta</taxon>
        <taxon>Sedentaria</taxon>
        <taxon>Scolecida</taxon>
        <taxon>Capitellidae</taxon>
        <taxon>Capitella</taxon>
    </lineage>
</organism>
<feature type="transmembrane region" description="Helical" evidence="8">
    <location>
        <begin position="542"/>
        <end position="564"/>
    </location>
</feature>
<evidence type="ECO:0000313" key="10">
    <source>
        <dbReference type="EMBL" id="ELT90736.1"/>
    </source>
</evidence>
<dbReference type="EMBL" id="KB310789">
    <property type="protein sequence ID" value="ELT90736.1"/>
    <property type="molecule type" value="Genomic_DNA"/>
</dbReference>
<dbReference type="EnsemblMetazoa" id="CapteT187422">
    <property type="protein sequence ID" value="CapteP187422"/>
    <property type="gene ID" value="CapteG187422"/>
</dbReference>
<evidence type="ECO:0000256" key="1">
    <source>
        <dbReference type="ARBA" id="ARBA00004141"/>
    </source>
</evidence>
<reference evidence="11" key="3">
    <citation type="submission" date="2015-06" db="UniProtKB">
        <authorList>
            <consortium name="EnsemblMetazoa"/>
        </authorList>
    </citation>
    <scope>IDENTIFICATION</scope>
</reference>
<evidence type="ECO:0000313" key="11">
    <source>
        <dbReference type="EnsemblMetazoa" id="CapteP187422"/>
    </source>
</evidence>
<feature type="compositionally biased region" description="Polar residues" evidence="7">
    <location>
        <begin position="954"/>
        <end position="965"/>
    </location>
</feature>
<dbReference type="OrthoDB" id="10066605at2759"/>
<feature type="transmembrane region" description="Helical" evidence="8">
    <location>
        <begin position="711"/>
        <end position="732"/>
    </location>
</feature>
<dbReference type="InterPro" id="IPR052836">
    <property type="entry name" value="PRRT_domain-containing"/>
</dbReference>
<dbReference type="Proteomes" id="UP000014760">
    <property type="component" value="Unassembled WGS sequence"/>
</dbReference>
<feature type="compositionally biased region" description="Acidic residues" evidence="7">
    <location>
        <begin position="279"/>
        <end position="296"/>
    </location>
</feature>
<feature type="compositionally biased region" description="Basic and acidic residues" evidence="7">
    <location>
        <begin position="243"/>
        <end position="255"/>
    </location>
</feature>
<feature type="region of interest" description="Disordered" evidence="7">
    <location>
        <begin position="184"/>
        <end position="296"/>
    </location>
</feature>
<evidence type="ECO:0000256" key="8">
    <source>
        <dbReference type="SAM" id="Phobius"/>
    </source>
</evidence>
<evidence type="ECO:0000256" key="2">
    <source>
        <dbReference type="ARBA" id="ARBA00022553"/>
    </source>
</evidence>
<evidence type="ECO:0000256" key="3">
    <source>
        <dbReference type="ARBA" id="ARBA00022692"/>
    </source>
</evidence>
<evidence type="ECO:0000259" key="9">
    <source>
        <dbReference type="Pfam" id="PF25987"/>
    </source>
</evidence>
<reference evidence="12" key="1">
    <citation type="submission" date="2012-12" db="EMBL/GenBank/DDBJ databases">
        <authorList>
            <person name="Hellsten U."/>
            <person name="Grimwood J."/>
            <person name="Chapman J.A."/>
            <person name="Shapiro H."/>
            <person name="Aerts A."/>
            <person name="Otillar R.P."/>
            <person name="Terry A.Y."/>
            <person name="Boore J.L."/>
            <person name="Simakov O."/>
            <person name="Marletaz F."/>
            <person name="Cho S.-J."/>
            <person name="Edsinger-Gonzales E."/>
            <person name="Havlak P."/>
            <person name="Kuo D.-H."/>
            <person name="Larsson T."/>
            <person name="Lv J."/>
            <person name="Arendt D."/>
            <person name="Savage R."/>
            <person name="Osoegawa K."/>
            <person name="de Jong P."/>
            <person name="Lindberg D.R."/>
            <person name="Seaver E.C."/>
            <person name="Weisblat D.A."/>
            <person name="Putnam N.H."/>
            <person name="Grigoriev I.V."/>
            <person name="Rokhsar D.S."/>
        </authorList>
    </citation>
    <scope>NUCLEOTIDE SEQUENCE</scope>
    <source>
        <strain evidence="12">I ESC-2004</strain>
    </source>
</reference>
<gene>
    <name evidence="10" type="ORF">CAPTEDRAFT_187422</name>
</gene>
<feature type="region of interest" description="Disordered" evidence="7">
    <location>
        <begin position="367"/>
        <end position="414"/>
    </location>
</feature>
<feature type="transmembrane region" description="Helical" evidence="8">
    <location>
        <begin position="509"/>
        <end position="530"/>
    </location>
</feature>
<comment type="subcellular location">
    <subcellularLocation>
        <location evidence="1">Membrane</location>
        <topology evidence="1">Multi-pass membrane protein</topology>
    </subcellularLocation>
</comment>
<dbReference type="Pfam" id="PF25987">
    <property type="entry name" value="PRRT3"/>
    <property type="match status" value="1"/>
</dbReference>
<feature type="compositionally biased region" description="Basic and acidic residues" evidence="7">
    <location>
        <begin position="217"/>
        <end position="228"/>
    </location>
</feature>
<keyword evidence="3 8" id="KW-0812">Transmembrane</keyword>
<feature type="transmembrane region" description="Helical" evidence="8">
    <location>
        <begin position="619"/>
        <end position="639"/>
    </location>
</feature>
<keyword evidence="2" id="KW-0597">Phosphoprotein</keyword>
<feature type="transmembrane region" description="Helical" evidence="8">
    <location>
        <begin position="645"/>
        <end position="668"/>
    </location>
</feature>
<evidence type="ECO:0000256" key="5">
    <source>
        <dbReference type="ARBA" id="ARBA00022989"/>
    </source>
</evidence>
<feature type="transmembrane region" description="Helical" evidence="8">
    <location>
        <begin position="576"/>
        <end position="598"/>
    </location>
</feature>
<feature type="region of interest" description="Disordered" evidence="7">
    <location>
        <begin position="434"/>
        <end position="483"/>
    </location>
</feature>
<keyword evidence="5 8" id="KW-1133">Transmembrane helix</keyword>